<dbReference type="PANTHER" id="PTHR38116:SF5">
    <property type="entry name" value="BZIP DOMAIN-CONTAINING PROTEIN"/>
    <property type="match status" value="1"/>
</dbReference>
<comment type="caution">
    <text evidence="2">The sequence shown here is derived from an EMBL/GenBank/DDBJ whole genome shotgun (WGS) entry which is preliminary data.</text>
</comment>
<protein>
    <recommendedName>
        <fullName evidence="4">BZIP domain-containing protein</fullName>
    </recommendedName>
</protein>
<reference evidence="2 3" key="1">
    <citation type="submission" date="2023-08" db="EMBL/GenBank/DDBJ databases">
        <authorList>
            <person name="Palmer J.M."/>
        </authorList>
    </citation>
    <scope>NUCLEOTIDE SEQUENCE [LARGE SCALE GENOMIC DNA]</scope>
    <source>
        <strain evidence="2 3">TWF481</strain>
    </source>
</reference>
<keyword evidence="3" id="KW-1185">Reference proteome</keyword>
<feature type="compositionally biased region" description="Basic residues" evidence="1">
    <location>
        <begin position="18"/>
        <end position="27"/>
    </location>
</feature>
<dbReference type="AlphaFoldDB" id="A0AAV9WJ64"/>
<organism evidence="2 3">
    <name type="scientific">Arthrobotrys musiformis</name>
    <dbReference type="NCBI Taxonomy" id="47236"/>
    <lineage>
        <taxon>Eukaryota</taxon>
        <taxon>Fungi</taxon>
        <taxon>Dikarya</taxon>
        <taxon>Ascomycota</taxon>
        <taxon>Pezizomycotina</taxon>
        <taxon>Orbiliomycetes</taxon>
        <taxon>Orbiliales</taxon>
        <taxon>Orbiliaceae</taxon>
        <taxon>Arthrobotrys</taxon>
    </lineage>
</organism>
<evidence type="ECO:0000313" key="3">
    <source>
        <dbReference type="Proteomes" id="UP001370758"/>
    </source>
</evidence>
<evidence type="ECO:0008006" key="4">
    <source>
        <dbReference type="Google" id="ProtNLM"/>
    </source>
</evidence>
<dbReference type="InterPro" id="IPR046347">
    <property type="entry name" value="bZIP_sf"/>
</dbReference>
<feature type="region of interest" description="Disordered" evidence="1">
    <location>
        <begin position="1"/>
        <end position="39"/>
    </location>
</feature>
<gene>
    <name evidence="2" type="ORF">TWF481_003636</name>
</gene>
<evidence type="ECO:0000256" key="1">
    <source>
        <dbReference type="SAM" id="MobiDB-lite"/>
    </source>
</evidence>
<dbReference type="Gene3D" id="1.20.5.170">
    <property type="match status" value="1"/>
</dbReference>
<dbReference type="SUPFAM" id="SSF57959">
    <property type="entry name" value="Leucine zipper domain"/>
    <property type="match status" value="1"/>
</dbReference>
<dbReference type="Proteomes" id="UP001370758">
    <property type="component" value="Unassembled WGS sequence"/>
</dbReference>
<sequence length="491" mass="55111">MSNLTGEVPAGAVAKAPQPRKRRKLTEKRRAQNREAQRLFRERKRKKVFEALQQSNDPEYWNNQSNLSTDHVKEAGTENSVETGVDANPGARLDTPISTNISNEQAINEAARELYNYDVDYAREKQAGRNLSMPRLISLHWLLNDPNDPAPTPDTISEVYDNLPPSNTLNSFGPGGAESGSQAMVDIDIGETSRRYDVPASTATIDELSGSLPVPDDDVTEIPRPLSLAHPAGFFASTQVQEACGGYTLQEIIEAGLEALSSKDHQLDIRLSRGQETRAQDQRKAFIEDIGTKALEELLIYTPSPCRTHMNLHEITTFKAVVINAKIIGFWNPLPEDFKDPYKSPFVQAYFLNDQSVEKVKEKFADTPEGLRPSELQCRTPHKAYIDVFPFPGFREKVITAASGGFFNEIEFCVDLGKSALMCWGSGQGKYGGEPWNPRSWEAQPWFIKKWGALIDDELKECSRFWRELRDEDKVVPNSQWSSFTPTVLLD</sequence>
<dbReference type="Pfam" id="PF11905">
    <property type="entry name" value="DUF3425"/>
    <property type="match status" value="1"/>
</dbReference>
<name>A0AAV9WJ64_9PEZI</name>
<accession>A0AAV9WJ64</accession>
<dbReference type="CDD" id="cd14688">
    <property type="entry name" value="bZIP_YAP"/>
    <property type="match status" value="1"/>
</dbReference>
<evidence type="ECO:0000313" key="2">
    <source>
        <dbReference type="EMBL" id="KAK6508869.1"/>
    </source>
</evidence>
<dbReference type="PANTHER" id="PTHR38116">
    <property type="entry name" value="CHROMOSOME 7, WHOLE GENOME SHOTGUN SEQUENCE"/>
    <property type="match status" value="1"/>
</dbReference>
<dbReference type="InterPro" id="IPR021833">
    <property type="entry name" value="DUF3425"/>
</dbReference>
<dbReference type="GO" id="GO:0003700">
    <property type="term" value="F:DNA-binding transcription factor activity"/>
    <property type="evidence" value="ECO:0007669"/>
    <property type="project" value="InterPro"/>
</dbReference>
<dbReference type="EMBL" id="JAVHJL010000002">
    <property type="protein sequence ID" value="KAK6508869.1"/>
    <property type="molecule type" value="Genomic_DNA"/>
</dbReference>
<feature type="region of interest" description="Disordered" evidence="1">
    <location>
        <begin position="77"/>
        <end position="97"/>
    </location>
</feature>
<feature type="compositionally biased region" description="Basic and acidic residues" evidence="1">
    <location>
        <begin position="28"/>
        <end position="39"/>
    </location>
</feature>
<proteinExistence type="predicted"/>